<dbReference type="PANTHER" id="PTHR11610">
    <property type="entry name" value="LIPASE"/>
    <property type="match status" value="1"/>
</dbReference>
<keyword evidence="2" id="KW-1185">Reference proteome</keyword>
<evidence type="ECO:0000313" key="1">
    <source>
        <dbReference type="EMBL" id="KAJ8958271.1"/>
    </source>
</evidence>
<name>A0AAV8Z279_9CUCU</name>
<dbReference type="EMBL" id="JAPWTK010000018">
    <property type="protein sequence ID" value="KAJ8958271.1"/>
    <property type="molecule type" value="Genomic_DNA"/>
</dbReference>
<dbReference type="Proteomes" id="UP001162162">
    <property type="component" value="Unassembled WGS sequence"/>
</dbReference>
<dbReference type="GO" id="GO:0005615">
    <property type="term" value="C:extracellular space"/>
    <property type="evidence" value="ECO:0007669"/>
    <property type="project" value="TreeGrafter"/>
</dbReference>
<comment type="caution">
    <text evidence="1">The sequence shown here is derived from an EMBL/GenBank/DDBJ whole genome shotgun (WGS) entry which is preliminary data.</text>
</comment>
<dbReference type="Gene3D" id="3.40.50.1820">
    <property type="entry name" value="alpha/beta hydrolase"/>
    <property type="match status" value="1"/>
</dbReference>
<organism evidence="1 2">
    <name type="scientific">Aromia moschata</name>
    <dbReference type="NCBI Taxonomy" id="1265417"/>
    <lineage>
        <taxon>Eukaryota</taxon>
        <taxon>Metazoa</taxon>
        <taxon>Ecdysozoa</taxon>
        <taxon>Arthropoda</taxon>
        <taxon>Hexapoda</taxon>
        <taxon>Insecta</taxon>
        <taxon>Pterygota</taxon>
        <taxon>Neoptera</taxon>
        <taxon>Endopterygota</taxon>
        <taxon>Coleoptera</taxon>
        <taxon>Polyphaga</taxon>
        <taxon>Cucujiformia</taxon>
        <taxon>Chrysomeloidea</taxon>
        <taxon>Cerambycidae</taxon>
        <taxon>Cerambycinae</taxon>
        <taxon>Callichromatini</taxon>
        <taxon>Aromia</taxon>
    </lineage>
</organism>
<dbReference type="InterPro" id="IPR000734">
    <property type="entry name" value="TAG_lipase"/>
</dbReference>
<dbReference type="GO" id="GO:0017171">
    <property type="term" value="F:serine hydrolase activity"/>
    <property type="evidence" value="ECO:0007669"/>
    <property type="project" value="TreeGrafter"/>
</dbReference>
<dbReference type="AlphaFoldDB" id="A0AAV8Z279"/>
<dbReference type="InterPro" id="IPR029058">
    <property type="entry name" value="AB_hydrolase_fold"/>
</dbReference>
<dbReference type="GO" id="GO:0016298">
    <property type="term" value="F:lipase activity"/>
    <property type="evidence" value="ECO:0007669"/>
    <property type="project" value="InterPro"/>
</dbReference>
<reference evidence="1" key="1">
    <citation type="journal article" date="2023" name="Insect Mol. Biol.">
        <title>Genome sequencing provides insights into the evolution of gene families encoding plant cell wall-degrading enzymes in longhorned beetles.</title>
        <authorList>
            <person name="Shin N.R."/>
            <person name="Okamura Y."/>
            <person name="Kirsch R."/>
            <person name="Pauchet Y."/>
        </authorList>
    </citation>
    <scope>NUCLEOTIDE SEQUENCE</scope>
    <source>
        <strain evidence="1">AMC_N1</strain>
    </source>
</reference>
<evidence type="ECO:0008006" key="3">
    <source>
        <dbReference type="Google" id="ProtNLM"/>
    </source>
</evidence>
<dbReference type="SUPFAM" id="SSF53474">
    <property type="entry name" value="alpha/beta-Hydrolases"/>
    <property type="match status" value="1"/>
</dbReference>
<gene>
    <name evidence="1" type="ORF">NQ318_017415</name>
</gene>
<dbReference type="GO" id="GO:0016042">
    <property type="term" value="P:lipid catabolic process"/>
    <property type="evidence" value="ECO:0007669"/>
    <property type="project" value="TreeGrafter"/>
</dbReference>
<dbReference type="PANTHER" id="PTHR11610:SF173">
    <property type="entry name" value="LIPASE DOMAIN-CONTAINING PROTEIN-RELATED"/>
    <property type="match status" value="1"/>
</dbReference>
<evidence type="ECO:0000313" key="2">
    <source>
        <dbReference type="Proteomes" id="UP001162162"/>
    </source>
</evidence>
<protein>
    <recommendedName>
        <fullName evidence="3">Lipase domain-containing protein</fullName>
    </recommendedName>
</protein>
<accession>A0AAV8Z279</accession>
<proteinExistence type="predicted"/>
<sequence length="143" mass="15990">MPNHLRITNEDADYVDGIHTNPGFFGFLAPFGDADYYIGFGGPIQTGCMEINVFEAFVCSHMKSHDIYTKTITSKNYIATACGNPLRAFSGLCDNNKKVVMGEHTSTDANGDFFINIDDKNRPQRKRSIRNVISKIPILSKMF</sequence>